<accession>A0A8C9S7X9</accession>
<dbReference type="PANTHER" id="PTHR47027:SF30">
    <property type="entry name" value="THAP-TYPE DOMAIN-CONTAINING PROTEIN"/>
    <property type="match status" value="1"/>
</dbReference>
<dbReference type="SUPFAM" id="SSF56219">
    <property type="entry name" value="DNase I-like"/>
    <property type="match status" value="1"/>
</dbReference>
<evidence type="ECO:0000313" key="2">
    <source>
        <dbReference type="Ensembl" id="ENSSFOP00015034446.2"/>
    </source>
</evidence>
<organism evidence="2 3">
    <name type="scientific">Scleropages formosus</name>
    <name type="common">Asian bonytongue</name>
    <name type="synonym">Osteoglossum formosum</name>
    <dbReference type="NCBI Taxonomy" id="113540"/>
    <lineage>
        <taxon>Eukaryota</taxon>
        <taxon>Metazoa</taxon>
        <taxon>Chordata</taxon>
        <taxon>Craniata</taxon>
        <taxon>Vertebrata</taxon>
        <taxon>Euteleostomi</taxon>
        <taxon>Actinopterygii</taxon>
        <taxon>Neopterygii</taxon>
        <taxon>Teleostei</taxon>
        <taxon>Osteoglossocephala</taxon>
        <taxon>Osteoglossomorpha</taxon>
        <taxon>Osteoglossiformes</taxon>
        <taxon>Osteoglossidae</taxon>
        <taxon>Scleropages</taxon>
    </lineage>
</organism>
<reference evidence="2" key="2">
    <citation type="submission" date="2025-08" db="UniProtKB">
        <authorList>
            <consortium name="Ensembl"/>
        </authorList>
    </citation>
    <scope>IDENTIFICATION</scope>
</reference>
<dbReference type="Gene3D" id="3.60.10.10">
    <property type="entry name" value="Endonuclease/exonuclease/phosphatase"/>
    <property type="match status" value="1"/>
</dbReference>
<dbReference type="GO" id="GO:0003824">
    <property type="term" value="F:catalytic activity"/>
    <property type="evidence" value="ECO:0007669"/>
    <property type="project" value="InterPro"/>
</dbReference>
<dbReference type="InterPro" id="IPR005135">
    <property type="entry name" value="Endo/exonuclease/phosphatase"/>
</dbReference>
<sequence>MRAPGGQVYAHGAWPGSARSHNVEPLFGGLTTCRRNHKGPVRCDLGGGRGRVPGRPKPRAPTLVFGTWNVTSLAGKEPELVREVERYRLDIVGLTSTHSLGSGTTLLDRGWTLHYSGVAQGERRRAGVGLLIAPQFSRHVLESTPVNERVISLRLRVREWSLTVVCAYAPSGSVEYPAFLESLGGVLESAPTGDSVVLLGDFNAHVGSDSDTWRGVIGRNGLPDLNQSGELLLDFCASRGLSITNTMFMHKGVHQCTWHQDTLGRRSMIDFVVVSSDLRPYVLDTRVKRGAELSTDHHLVVSWIRWRGKKLDRPGRPKRIVRVCWERLAEAPVREVFNSHLRQSFNQVPREVGDIESEWTMFRSSIVGAAVRSCGHKVSGACRGGNPRTRWWTPEVRDAVKLKKEFYRAWLAHGTPEAADGYRRAKRSAALAVAAAKTRAWEEFGEAMEEDFRSASKRFWQTVRRLRGGKRCSTNTVYSGSGALLTSAEDVLGRWKEYFEDLLNPSDTPSVEEAEAGDSEGDSSITLAEVAEVVKKLLGGKAPGVDEIRPEFLKSLDVVGLSWLTRLCSIAWSSGTVPLDWQTGVVVPLFKKGDRRLCSNYRGITLLSLPGKVYARVLERRIRPIVEPRIQEEQCGFRPSRGTLDQLYTLTRVLEGSWEFAQPVHMCFVDLEKAFDRVPRGILWGVLRDYGVRGSLLRAVRSLYDRSRSLVRIAGSKSDLFPVHVGLRQGCPLSPILFIIFMDRISRRSQGTEGVCFGGREISSLLFADDVVLLASSSQDLQRALGRFAAECEAAGMRISTSKSEAMVLSRKKVDCSLRVRGELLPQVEEFKYLGVLFTSEGKMERQVDRRIGAASAVMRSLYRSVVVKRELSRKAKLSIYRSIYVPTLTYGHELWIMTERMRSRIQAAEMSFLRRVAGRTLRDRVRSSVTREELGVEPLLLRIERSQLRWLGHLFRMPPGRLPGEVLRACPTGRRPRGRPRTRWRDYVSRLAWERLGVPPEELEEVCGEREVWSTLLGLLPPRPGPG</sequence>
<dbReference type="PANTHER" id="PTHR47027">
    <property type="entry name" value="REVERSE TRANSCRIPTASE DOMAIN-CONTAINING PROTEIN"/>
    <property type="match status" value="1"/>
</dbReference>
<dbReference type="SUPFAM" id="SSF56672">
    <property type="entry name" value="DNA/RNA polymerases"/>
    <property type="match status" value="1"/>
</dbReference>
<reference evidence="2 3" key="1">
    <citation type="submission" date="2019-04" db="EMBL/GenBank/DDBJ databases">
        <authorList>
            <consortium name="Wellcome Sanger Institute Data Sharing"/>
        </authorList>
    </citation>
    <scope>NUCLEOTIDE SEQUENCE [LARGE SCALE GENOMIC DNA]</scope>
</reference>
<proteinExistence type="predicted"/>
<dbReference type="Pfam" id="PF03372">
    <property type="entry name" value="Exo_endo_phos"/>
    <property type="match status" value="1"/>
</dbReference>
<dbReference type="PROSITE" id="PS50878">
    <property type="entry name" value="RT_POL"/>
    <property type="match status" value="1"/>
</dbReference>
<name>A0A8C9S7X9_SCLFO</name>
<dbReference type="Pfam" id="PF00078">
    <property type="entry name" value="RVT_1"/>
    <property type="match status" value="1"/>
</dbReference>
<dbReference type="InterPro" id="IPR036691">
    <property type="entry name" value="Endo/exonu/phosph_ase_sf"/>
</dbReference>
<dbReference type="CDD" id="cd09076">
    <property type="entry name" value="L1-EN"/>
    <property type="match status" value="1"/>
</dbReference>
<dbReference type="CDD" id="cd01650">
    <property type="entry name" value="RT_nLTR_like"/>
    <property type="match status" value="1"/>
</dbReference>
<keyword evidence="3" id="KW-1185">Reference proteome</keyword>
<reference evidence="2" key="3">
    <citation type="submission" date="2025-09" db="UniProtKB">
        <authorList>
            <consortium name="Ensembl"/>
        </authorList>
    </citation>
    <scope>IDENTIFICATION</scope>
</reference>
<evidence type="ECO:0000259" key="1">
    <source>
        <dbReference type="PROSITE" id="PS50878"/>
    </source>
</evidence>
<feature type="domain" description="Reverse transcriptase" evidence="1">
    <location>
        <begin position="570"/>
        <end position="838"/>
    </location>
</feature>
<dbReference type="GeneTree" id="ENSGT01060000248530"/>
<dbReference type="Proteomes" id="UP000694397">
    <property type="component" value="Chromosome 5"/>
</dbReference>
<evidence type="ECO:0000313" key="3">
    <source>
        <dbReference type="Proteomes" id="UP000694397"/>
    </source>
</evidence>
<dbReference type="InterPro" id="IPR043502">
    <property type="entry name" value="DNA/RNA_pol_sf"/>
</dbReference>
<dbReference type="InterPro" id="IPR000477">
    <property type="entry name" value="RT_dom"/>
</dbReference>
<dbReference type="OrthoDB" id="410381at2759"/>
<dbReference type="Ensembl" id="ENSSFOT00015034824.2">
    <property type="protein sequence ID" value="ENSSFOP00015034446.2"/>
    <property type="gene ID" value="ENSSFOG00015021945.2"/>
</dbReference>
<dbReference type="AlphaFoldDB" id="A0A8C9S7X9"/>
<protein>
    <recommendedName>
        <fullName evidence="1">Reverse transcriptase domain-containing protein</fullName>
    </recommendedName>
</protein>